<proteinExistence type="inferred from homology"/>
<dbReference type="SUPFAM" id="SSF50685">
    <property type="entry name" value="Barwin-like endoglucanases"/>
    <property type="match status" value="1"/>
</dbReference>
<dbReference type="PANTHER" id="PTHR31692">
    <property type="entry name" value="EXPANSIN-B3"/>
    <property type="match status" value="1"/>
</dbReference>
<dbReference type="AlphaFoldDB" id="M7YJ52"/>
<evidence type="ECO:0000256" key="1">
    <source>
        <dbReference type="ARBA" id="ARBA00005650"/>
    </source>
</evidence>
<dbReference type="PANTHER" id="PTHR31692:SF133">
    <property type="entry name" value="EXPANSIN-LIKE EG45 DOMAIN-CONTAINING PROTEIN"/>
    <property type="match status" value="1"/>
</dbReference>
<dbReference type="PROSITE" id="PS50842">
    <property type="entry name" value="EXPANSIN_EG45"/>
    <property type="match status" value="1"/>
</dbReference>
<dbReference type="InterPro" id="IPR036908">
    <property type="entry name" value="RlpA-like_sf"/>
</dbReference>
<name>M7YJ52_TRIUA</name>
<dbReference type="STRING" id="4572.M7YJ52"/>
<reference evidence="2" key="1">
    <citation type="journal article" date="2013" name="Nature">
        <title>Draft genome of the wheat A-genome progenitor Triticum urartu.</title>
        <authorList>
            <person name="Ling H.Q."/>
            <person name="Zhao S."/>
            <person name="Liu D."/>
            <person name="Wang J."/>
            <person name="Sun H."/>
            <person name="Zhang C."/>
            <person name="Fan H."/>
            <person name="Li D."/>
            <person name="Dong L."/>
            <person name="Tao Y."/>
            <person name="Gao C."/>
            <person name="Wu H."/>
            <person name="Li Y."/>
            <person name="Cui Y."/>
            <person name="Guo X."/>
            <person name="Zheng S."/>
            <person name="Wang B."/>
            <person name="Yu K."/>
            <person name="Liang Q."/>
            <person name="Yang W."/>
            <person name="Lou X."/>
            <person name="Chen J."/>
            <person name="Feng M."/>
            <person name="Jian J."/>
            <person name="Zhang X."/>
            <person name="Luo G."/>
            <person name="Jiang Y."/>
            <person name="Liu J."/>
            <person name="Wang Z."/>
            <person name="Sha Y."/>
            <person name="Zhang B."/>
            <person name="Wu H."/>
            <person name="Tang D."/>
            <person name="Shen Q."/>
            <person name="Xue P."/>
            <person name="Zou S."/>
            <person name="Wang X."/>
            <person name="Liu X."/>
            <person name="Wang F."/>
            <person name="Yang Y."/>
            <person name="An X."/>
            <person name="Dong Z."/>
            <person name="Zhang K."/>
            <person name="Zhang X."/>
            <person name="Luo M.C."/>
            <person name="Dvorak J."/>
            <person name="Tong Y."/>
            <person name="Wang J."/>
            <person name="Yang H."/>
            <person name="Li Z."/>
            <person name="Wang D."/>
            <person name="Zhang A."/>
            <person name="Wang J."/>
        </authorList>
    </citation>
    <scope>NUCLEOTIDE SEQUENCE</scope>
</reference>
<dbReference type="eggNOG" id="ENOG502QSGZ">
    <property type="taxonomic scope" value="Eukaryota"/>
</dbReference>
<accession>M7YJ52</accession>
<organism evidence="2">
    <name type="scientific">Triticum urartu</name>
    <name type="common">Red wild einkorn</name>
    <name type="synonym">Crithodium urartu</name>
    <dbReference type="NCBI Taxonomy" id="4572"/>
    <lineage>
        <taxon>Eukaryota</taxon>
        <taxon>Viridiplantae</taxon>
        <taxon>Streptophyta</taxon>
        <taxon>Embryophyta</taxon>
        <taxon>Tracheophyta</taxon>
        <taxon>Spermatophyta</taxon>
        <taxon>Magnoliopsida</taxon>
        <taxon>Liliopsida</taxon>
        <taxon>Poales</taxon>
        <taxon>Poaceae</taxon>
        <taxon>BOP clade</taxon>
        <taxon>Pooideae</taxon>
        <taxon>Triticodae</taxon>
        <taxon>Triticeae</taxon>
        <taxon>Triticinae</taxon>
        <taxon>Triticum</taxon>
    </lineage>
</organism>
<comment type="similarity">
    <text evidence="1">Belongs to the expansin family. Expansin B subfamily.</text>
</comment>
<evidence type="ECO:0000313" key="2">
    <source>
        <dbReference type="EMBL" id="EMS47272.1"/>
    </source>
</evidence>
<dbReference type="InterPro" id="IPR036749">
    <property type="entry name" value="Expansin_CBD_sf"/>
</dbReference>
<protein>
    <submittedName>
        <fullName evidence="2">Uncharacterized protein</fullName>
    </submittedName>
</protein>
<dbReference type="InterPro" id="IPR007112">
    <property type="entry name" value="Expansin/allergen_DPBB_dom"/>
</dbReference>
<sequence length="268" mass="27816">MARLLLVLVLAVAAAVAQPLPACASVAPSPSSLYRCGWCSRRSTASILPPDAGALTGAACGYGDPAELAADGGFHIAAVGAGFFRGGQACGACYQLRCRDRSACSEGGVKVIVVADVPKVNRTAGVVGGGKFLLSKDAFAALTTAGHSGQLASLVDTAVDVDFRRIPCMYNSKNLAVRVEETSNRDKGHLALCFLYQGGQTDIVAVEVAQATRLRIEIVVIVLMHALHEWVGELSALGIRHLAGGSKSKNLAAIADSYSTVFSMELIL</sequence>
<dbReference type="Gene3D" id="2.60.40.760">
    <property type="entry name" value="Expansin, cellulose-binding-like domain"/>
    <property type="match status" value="1"/>
</dbReference>
<dbReference type="Gene3D" id="2.40.40.10">
    <property type="entry name" value="RlpA-like domain"/>
    <property type="match status" value="1"/>
</dbReference>
<dbReference type="EMBL" id="KD263592">
    <property type="protein sequence ID" value="EMS47272.1"/>
    <property type="molecule type" value="Genomic_DNA"/>
</dbReference>
<dbReference type="OMA" id="FRRIPCM"/>
<gene>
    <name evidence="2" type="ORF">TRIUR3_11791</name>
</gene>